<name>A0ACB9GYQ8_CICIN</name>
<accession>A0ACB9GYQ8</accession>
<comment type="caution">
    <text evidence="1">The sequence shown here is derived from an EMBL/GenBank/DDBJ whole genome shotgun (WGS) entry which is preliminary data.</text>
</comment>
<reference evidence="1 2" key="2">
    <citation type="journal article" date="2022" name="Mol. Ecol. Resour.">
        <title>The genomes of chicory, endive, great burdock and yacon provide insights into Asteraceae paleo-polyploidization history and plant inulin production.</title>
        <authorList>
            <person name="Fan W."/>
            <person name="Wang S."/>
            <person name="Wang H."/>
            <person name="Wang A."/>
            <person name="Jiang F."/>
            <person name="Liu H."/>
            <person name="Zhao H."/>
            <person name="Xu D."/>
            <person name="Zhang Y."/>
        </authorList>
    </citation>
    <scope>NUCLEOTIDE SEQUENCE [LARGE SCALE GENOMIC DNA]</scope>
    <source>
        <strain evidence="2">cv. Punajuju</strain>
        <tissue evidence="1">Leaves</tissue>
    </source>
</reference>
<evidence type="ECO:0000313" key="2">
    <source>
        <dbReference type="Proteomes" id="UP001055811"/>
    </source>
</evidence>
<keyword evidence="2" id="KW-1185">Reference proteome</keyword>
<protein>
    <submittedName>
        <fullName evidence="1">Uncharacterized protein</fullName>
    </submittedName>
</protein>
<dbReference type="Proteomes" id="UP001055811">
    <property type="component" value="Linkage Group LG01"/>
</dbReference>
<reference evidence="2" key="1">
    <citation type="journal article" date="2022" name="Mol. Ecol. Resour.">
        <title>The genomes of chicory, endive, great burdock and yacon provide insights into Asteraceae palaeo-polyploidization history and plant inulin production.</title>
        <authorList>
            <person name="Fan W."/>
            <person name="Wang S."/>
            <person name="Wang H."/>
            <person name="Wang A."/>
            <person name="Jiang F."/>
            <person name="Liu H."/>
            <person name="Zhao H."/>
            <person name="Xu D."/>
            <person name="Zhang Y."/>
        </authorList>
    </citation>
    <scope>NUCLEOTIDE SEQUENCE [LARGE SCALE GENOMIC DNA]</scope>
    <source>
        <strain evidence="2">cv. Punajuju</strain>
    </source>
</reference>
<dbReference type="EMBL" id="CM042009">
    <property type="protein sequence ID" value="KAI3788361.1"/>
    <property type="molecule type" value="Genomic_DNA"/>
</dbReference>
<gene>
    <name evidence="1" type="ORF">L2E82_01123</name>
</gene>
<evidence type="ECO:0000313" key="1">
    <source>
        <dbReference type="EMBL" id="KAI3788361.1"/>
    </source>
</evidence>
<sequence length="164" mass="18323">MQARCALSLGAMRLPGRGSKMLTFVWLVRFSSNLDHRLVMVWDKMVVVHAKARNNRNVNAASIQVNTFEETRPDKPCGLRAMSPMRPSGYDSGAAFGLCLRCSLRAMIWCGLRAMTPHDTDRGQDRVRDFEVGLIDAVSSSLALKETWCVFVLKVGCYKLVSEP</sequence>
<organism evidence="1 2">
    <name type="scientific">Cichorium intybus</name>
    <name type="common">Chicory</name>
    <dbReference type="NCBI Taxonomy" id="13427"/>
    <lineage>
        <taxon>Eukaryota</taxon>
        <taxon>Viridiplantae</taxon>
        <taxon>Streptophyta</taxon>
        <taxon>Embryophyta</taxon>
        <taxon>Tracheophyta</taxon>
        <taxon>Spermatophyta</taxon>
        <taxon>Magnoliopsida</taxon>
        <taxon>eudicotyledons</taxon>
        <taxon>Gunneridae</taxon>
        <taxon>Pentapetalae</taxon>
        <taxon>asterids</taxon>
        <taxon>campanulids</taxon>
        <taxon>Asterales</taxon>
        <taxon>Asteraceae</taxon>
        <taxon>Cichorioideae</taxon>
        <taxon>Cichorieae</taxon>
        <taxon>Cichoriinae</taxon>
        <taxon>Cichorium</taxon>
    </lineage>
</organism>
<proteinExistence type="predicted"/>